<protein>
    <submittedName>
        <fullName evidence="2">Uncharacterized protein</fullName>
    </submittedName>
</protein>
<evidence type="ECO:0000313" key="2">
    <source>
        <dbReference type="EMBL" id="KAL0579850.1"/>
    </source>
</evidence>
<feature type="region of interest" description="Disordered" evidence="1">
    <location>
        <begin position="138"/>
        <end position="157"/>
    </location>
</feature>
<dbReference type="EMBL" id="JBAHYK010000046">
    <property type="protein sequence ID" value="KAL0579850.1"/>
    <property type="molecule type" value="Genomic_DNA"/>
</dbReference>
<accession>A0ABR3FWG1</accession>
<evidence type="ECO:0000313" key="3">
    <source>
        <dbReference type="Proteomes" id="UP001465976"/>
    </source>
</evidence>
<evidence type="ECO:0000256" key="1">
    <source>
        <dbReference type="SAM" id="MobiDB-lite"/>
    </source>
</evidence>
<comment type="caution">
    <text evidence="2">The sequence shown here is derived from an EMBL/GenBank/DDBJ whole genome shotgun (WGS) entry which is preliminary data.</text>
</comment>
<dbReference type="Proteomes" id="UP001465976">
    <property type="component" value="Unassembled WGS sequence"/>
</dbReference>
<proteinExistence type="predicted"/>
<gene>
    <name evidence="2" type="ORF">V5O48_002159</name>
</gene>
<feature type="region of interest" description="Disordered" evidence="1">
    <location>
        <begin position="655"/>
        <end position="677"/>
    </location>
</feature>
<name>A0ABR3FWG1_9AGAR</name>
<reference evidence="2 3" key="1">
    <citation type="submission" date="2024-02" db="EMBL/GenBank/DDBJ databases">
        <title>A draft genome for the cacao thread blight pathogen Marasmius crinis-equi.</title>
        <authorList>
            <person name="Cohen S.P."/>
            <person name="Baruah I.K."/>
            <person name="Amoako-Attah I."/>
            <person name="Bukari Y."/>
            <person name="Meinhardt L.W."/>
            <person name="Bailey B.A."/>
        </authorList>
    </citation>
    <scope>NUCLEOTIDE SEQUENCE [LARGE SCALE GENOMIC DNA]</scope>
    <source>
        <strain evidence="2 3">GH-76</strain>
    </source>
</reference>
<sequence length="688" mass="77668">MRPNYQKVPVPKVQNVDNAALGAITSQILDTHPGLNPALRTSRGLDKQWLENSRTLLLSDTSLLTSIYQWLSASLFMAYSEVEGVDPRQVVDVFLSVMVLTKGMKPNEAYMRLASIQAYILNEFSMEQLDIANLEPEIAEEDEEDETEGVDEMDDEAPSEQYREFFESCSGWHAVLNRVICLPVEPLTELIVADSMDDPDPPEFVALKDAVGGEIELKDGKDLMTAIRKYPALIPTAANPSAVFFLCSRHNFDTAWHRWLKWHLRALNYKVATCSPEHLYRTLIPYLKRVRLNPGNAESPWDRAMAVDDIVRVIIEQSMALKDRKEALSKTIRRVEERVPIKGERRPACQCCINLPQKDQCWSTFFVKRNDDDDFMENMRGKGITFVPPEERMKPIKPRNDSSKAVTELVSAHSLPIPLRKIAARDDILARCGRQVIIIEDEDKPGRVIDFVCYNAFPSDTLELLIQYHQLATGVRPLNRGAQFDFWSSGVMYPFGARLPNGGRPGDGYVQYAGITAQTIEGIKVLFRQAETAMILSECAGLIDAKIVKDLNDAGTLCESGGLSGANLYTCHDYTAPLHTDDDVVRGLCCQLAKNVKHKEYEEYGFCNLRYGYYISTRKNMIWSFDANDMHGSILPSQETIDSAKPVLRLRGGASAGVHKTVPKKNKKRATEDHQTRHNYNLRSRVWA</sequence>
<keyword evidence="3" id="KW-1185">Reference proteome</keyword>
<organism evidence="2 3">
    <name type="scientific">Marasmius crinis-equi</name>
    <dbReference type="NCBI Taxonomy" id="585013"/>
    <lineage>
        <taxon>Eukaryota</taxon>
        <taxon>Fungi</taxon>
        <taxon>Dikarya</taxon>
        <taxon>Basidiomycota</taxon>
        <taxon>Agaricomycotina</taxon>
        <taxon>Agaricomycetes</taxon>
        <taxon>Agaricomycetidae</taxon>
        <taxon>Agaricales</taxon>
        <taxon>Marasmiineae</taxon>
        <taxon>Marasmiaceae</taxon>
        <taxon>Marasmius</taxon>
    </lineage>
</organism>